<dbReference type="EMBL" id="BTSX01000006">
    <property type="protein sequence ID" value="GMT02942.1"/>
    <property type="molecule type" value="Genomic_DNA"/>
</dbReference>
<dbReference type="AlphaFoldDB" id="A0AAV5U8R0"/>
<protein>
    <submittedName>
        <fullName evidence="1">Uncharacterized protein</fullName>
    </submittedName>
</protein>
<evidence type="ECO:0000313" key="1">
    <source>
        <dbReference type="EMBL" id="GMT02942.1"/>
    </source>
</evidence>
<gene>
    <name evidence="1" type="ORF">PENTCL1PPCAC_25116</name>
</gene>
<sequence>LQAFLIYALIGSVYGFSFAKVGVVKKILLHDYHAADIKNFKFVDDVKLKQLQDYLYVARRNMYLCQLKAKELGEDGKVCKKTLRKKRQFDNTKKNAPDFLVRGRNI</sequence>
<dbReference type="Proteomes" id="UP001432027">
    <property type="component" value="Unassembled WGS sequence"/>
</dbReference>
<comment type="caution">
    <text evidence="1">The sequence shown here is derived from an EMBL/GenBank/DDBJ whole genome shotgun (WGS) entry which is preliminary data.</text>
</comment>
<keyword evidence="2" id="KW-1185">Reference proteome</keyword>
<accession>A0AAV5U8R0</accession>
<name>A0AAV5U8R0_9BILA</name>
<feature type="non-terminal residue" evidence="1">
    <location>
        <position position="1"/>
    </location>
</feature>
<proteinExistence type="predicted"/>
<evidence type="ECO:0000313" key="2">
    <source>
        <dbReference type="Proteomes" id="UP001432027"/>
    </source>
</evidence>
<reference evidence="1" key="1">
    <citation type="submission" date="2023-10" db="EMBL/GenBank/DDBJ databases">
        <title>Genome assembly of Pristionchus species.</title>
        <authorList>
            <person name="Yoshida K."/>
            <person name="Sommer R.J."/>
        </authorList>
    </citation>
    <scope>NUCLEOTIDE SEQUENCE</scope>
    <source>
        <strain evidence="1">RS0144</strain>
    </source>
</reference>
<organism evidence="1 2">
    <name type="scientific">Pristionchus entomophagus</name>
    <dbReference type="NCBI Taxonomy" id="358040"/>
    <lineage>
        <taxon>Eukaryota</taxon>
        <taxon>Metazoa</taxon>
        <taxon>Ecdysozoa</taxon>
        <taxon>Nematoda</taxon>
        <taxon>Chromadorea</taxon>
        <taxon>Rhabditida</taxon>
        <taxon>Rhabditina</taxon>
        <taxon>Diplogasteromorpha</taxon>
        <taxon>Diplogasteroidea</taxon>
        <taxon>Neodiplogasteridae</taxon>
        <taxon>Pristionchus</taxon>
    </lineage>
</organism>